<dbReference type="PROSITE" id="PS00435">
    <property type="entry name" value="PEROXIDASE_1"/>
    <property type="match status" value="1"/>
</dbReference>
<keyword evidence="13 19" id="KW-1015">Disulfide bond</keyword>
<evidence type="ECO:0000256" key="9">
    <source>
        <dbReference type="ARBA" id="ARBA00022729"/>
    </source>
</evidence>
<dbReference type="Gene3D" id="1.10.520.10">
    <property type="match status" value="1"/>
</dbReference>
<accession>A0A072U9H8</accession>
<dbReference type="Proteomes" id="UP000265566">
    <property type="component" value="Chromosome 6"/>
</dbReference>
<dbReference type="FunFam" id="1.10.520.10:FF:000009">
    <property type="entry name" value="Peroxidase"/>
    <property type="match status" value="1"/>
</dbReference>
<dbReference type="GO" id="GO:0140825">
    <property type="term" value="F:lactoperoxidase activity"/>
    <property type="evidence" value="ECO:0007669"/>
    <property type="project" value="UniProtKB-EC"/>
</dbReference>
<keyword evidence="9 20" id="KW-0732">Signal</keyword>
<dbReference type="GO" id="GO:0009505">
    <property type="term" value="C:plant-type cell wall"/>
    <property type="evidence" value="ECO:0000318"/>
    <property type="project" value="GO_Central"/>
</dbReference>
<dbReference type="EMBL" id="CM001222">
    <property type="protein sequence ID" value="KEH26066.1"/>
    <property type="molecule type" value="Genomic_DNA"/>
</dbReference>
<reference evidence="26" key="4">
    <citation type="journal article" date="2018" name="Nat. Plants">
        <title>Whole-genome landscape of Medicago truncatula symbiotic genes.</title>
        <authorList>
            <person name="Pecrix Y."/>
            <person name="Staton S.E."/>
            <person name="Sallet E."/>
            <person name="Lelandais-Briere C."/>
            <person name="Moreau S."/>
            <person name="Carrere S."/>
            <person name="Blein T."/>
            <person name="Jardinaud M.F."/>
            <person name="Latrasse D."/>
            <person name="Zouine M."/>
            <person name="Zahm M."/>
            <person name="Kreplak J."/>
            <person name="Mayjonade B."/>
            <person name="Satge C."/>
            <person name="Perez M."/>
            <person name="Cauet S."/>
            <person name="Marande W."/>
            <person name="Chantry-Darmon C."/>
            <person name="Lopez-Roques C."/>
            <person name="Bouchez O."/>
            <person name="Berard A."/>
            <person name="Debelle F."/>
            <person name="Munos S."/>
            <person name="Bendahmane A."/>
            <person name="Berges H."/>
            <person name="Niebel A."/>
            <person name="Buitink J."/>
            <person name="Frugier F."/>
            <person name="Benhamed M."/>
            <person name="Crespi M."/>
            <person name="Gouzy J."/>
            <person name="Gamas P."/>
        </authorList>
    </citation>
    <scope>NUCLEOTIDE SEQUENCE [LARGE SCALE GENOMIC DNA]</scope>
    <source>
        <strain evidence="26">cv. Jemalong A17</strain>
    </source>
</reference>
<keyword evidence="25" id="KW-1185">Reference proteome</keyword>
<dbReference type="PRINTS" id="PR00461">
    <property type="entry name" value="PLPEROXIDASE"/>
</dbReference>
<feature type="signal peptide" evidence="20">
    <location>
        <begin position="1"/>
        <end position="24"/>
    </location>
</feature>
<comment type="function">
    <text evidence="2">Removal of H(2)O(2), oxidation of toxic reductants, biosynthesis and degradation of lignin, suberization, auxin catabolism, response to environmental stresses such as wounding, pathogen attack and oxidative stress. These functions might be dependent on each isozyme/isoform in each plant tissue.</text>
</comment>
<feature type="binding site" evidence="17">
    <location>
        <position position="256"/>
    </location>
    <ligand>
        <name>Ca(2+)</name>
        <dbReference type="ChEBI" id="CHEBI:29108"/>
        <label>2</label>
    </ligand>
</feature>
<evidence type="ECO:0000256" key="11">
    <source>
        <dbReference type="ARBA" id="ARBA00023002"/>
    </source>
</evidence>
<dbReference type="EMBL" id="PSQE01000006">
    <property type="protein sequence ID" value="RHN51316.1"/>
    <property type="molecule type" value="Genomic_DNA"/>
</dbReference>
<feature type="disulfide bond" evidence="19">
    <location>
        <begin position="210"/>
        <end position="236"/>
    </location>
</feature>
<comment type="subcellular location">
    <subcellularLocation>
        <location evidence="3 20">Secreted</location>
    </subcellularLocation>
</comment>
<dbReference type="GO" id="GO:0006979">
    <property type="term" value="P:response to oxidative stress"/>
    <property type="evidence" value="ECO:0007669"/>
    <property type="project" value="UniProtKB-UniRule"/>
</dbReference>
<feature type="binding site" evidence="17">
    <location>
        <position position="251"/>
    </location>
    <ligand>
        <name>Ca(2+)</name>
        <dbReference type="ChEBI" id="CHEBI:29108"/>
        <label>2</label>
    </ligand>
</feature>
<evidence type="ECO:0000256" key="7">
    <source>
        <dbReference type="ARBA" id="ARBA00022617"/>
    </source>
</evidence>
<dbReference type="Pfam" id="PF00141">
    <property type="entry name" value="peroxidase"/>
    <property type="match status" value="1"/>
</dbReference>
<evidence type="ECO:0000256" key="6">
    <source>
        <dbReference type="ARBA" id="ARBA00022559"/>
    </source>
</evidence>
<dbReference type="InterPro" id="IPR010255">
    <property type="entry name" value="Haem_peroxidase_sf"/>
</dbReference>
<evidence type="ECO:0000256" key="13">
    <source>
        <dbReference type="ARBA" id="ARBA00023157"/>
    </source>
</evidence>
<feature type="binding site" evidence="16">
    <location>
        <position position="173"/>
    </location>
    <ligand>
        <name>substrate</name>
    </ligand>
</feature>
<dbReference type="InterPro" id="IPR033905">
    <property type="entry name" value="Secretory_peroxidase"/>
</dbReference>
<dbReference type="CDD" id="cd00693">
    <property type="entry name" value="secretory_peroxidase"/>
    <property type="match status" value="1"/>
</dbReference>
<dbReference type="Gene3D" id="1.10.420.10">
    <property type="entry name" value="Peroxidase, domain 2"/>
    <property type="match status" value="1"/>
</dbReference>
<dbReference type="InterPro" id="IPR019793">
    <property type="entry name" value="Peroxidases_heam-ligand_BS"/>
</dbReference>
<evidence type="ECO:0000256" key="4">
    <source>
        <dbReference type="ARBA" id="ARBA00006873"/>
    </source>
</evidence>
<dbReference type="GO" id="GO:0046872">
    <property type="term" value="F:metal ion binding"/>
    <property type="evidence" value="ECO:0007669"/>
    <property type="project" value="UniProtKB-UniRule"/>
</dbReference>
<evidence type="ECO:0000256" key="18">
    <source>
        <dbReference type="PIRSR" id="PIRSR600823-4"/>
    </source>
</evidence>
<dbReference type="Proteomes" id="UP000002051">
    <property type="component" value="Chromosome 6"/>
</dbReference>
<dbReference type="PRINTS" id="PR00458">
    <property type="entry name" value="PEROXIDASE"/>
</dbReference>
<keyword evidence="7 20" id="KW-0349">Heme</keyword>
<keyword evidence="8 17" id="KW-0479">Metal-binding</keyword>
<dbReference type="AlphaFoldDB" id="A0A072U9H8"/>
<sequence length="348" mass="38742">MAMVSASRSLFISFLLASLILVSSERVARPPAVRGLDYDFYRLSCPRIERIVRKHLEDVFEKDSGQAPGILRLFFHDCFSQGCDASILLNGVDGEDDEKQHDANFALREEALQTIENIRAIVRKQCPRVVSCADILVIAAREAVRQFGGPDIDVPLGRKDSLNFSVNSPDNLPVPFARTDELLTVFGSKKFDATDVVALSGAHTFGQAHCPTMFNRVIDSDPPIEPNFKKQLEATCPNEESLNAVNLDVRTPNTFDNMYYINLLNHQGVFTSDQDLASHPKTKEIVNLFASNQKEFFNKFANAFVKVSQLDVLTGNQGEIRKSCFAPNNRKSKVATVVEEVVEIVANM</sequence>
<evidence type="ECO:0000313" key="25">
    <source>
        <dbReference type="Proteomes" id="UP000002051"/>
    </source>
</evidence>
<evidence type="ECO:0000256" key="12">
    <source>
        <dbReference type="ARBA" id="ARBA00023004"/>
    </source>
</evidence>
<feature type="binding site" evidence="17">
    <location>
        <position position="86"/>
    </location>
    <ligand>
        <name>Ca(2+)</name>
        <dbReference type="ChEBI" id="CHEBI:29108"/>
        <label>1</label>
    </ligand>
</feature>
<gene>
    <name evidence="24" type="primary">25496303</name>
    <name evidence="22" type="ordered locus">MTR_6g043460</name>
    <name evidence="23" type="ORF">MtrunA17_Chr6g0467251</name>
</gene>
<feature type="disulfide bond" evidence="19">
    <location>
        <begin position="132"/>
        <end position="324"/>
    </location>
</feature>
<comment type="catalytic activity">
    <reaction evidence="1 20">
        <text>2 a phenolic donor + H2O2 = 2 a phenolic radical donor + 2 H2O</text>
        <dbReference type="Rhea" id="RHEA:56136"/>
        <dbReference type="ChEBI" id="CHEBI:15377"/>
        <dbReference type="ChEBI" id="CHEBI:16240"/>
        <dbReference type="ChEBI" id="CHEBI:139520"/>
        <dbReference type="ChEBI" id="CHEBI:139521"/>
        <dbReference type="EC" id="1.11.1.7"/>
    </reaction>
</comment>
<evidence type="ECO:0000256" key="5">
    <source>
        <dbReference type="ARBA" id="ARBA00012313"/>
    </source>
</evidence>
<evidence type="ECO:0000256" key="10">
    <source>
        <dbReference type="ARBA" id="ARBA00022837"/>
    </source>
</evidence>
<comment type="similarity">
    <text evidence="20">Belongs to the peroxidase family. Classical plant (class III) peroxidase subfamily.</text>
</comment>
<evidence type="ECO:0000259" key="21">
    <source>
        <dbReference type="PROSITE" id="PS50873"/>
    </source>
</evidence>
<feature type="disulfide bond" evidence="19">
    <location>
        <begin position="45"/>
        <end position="126"/>
    </location>
</feature>
<dbReference type="KEGG" id="mtr:25496303"/>
<feature type="site" description="Transition state stabilizer" evidence="18">
    <location>
        <position position="72"/>
    </location>
</feature>
<keyword evidence="14" id="KW-0325">Glycoprotein</keyword>
<feature type="binding site" evidence="17">
    <location>
        <position position="98"/>
    </location>
    <ligand>
        <name>Ca(2+)</name>
        <dbReference type="ChEBI" id="CHEBI:29108"/>
        <label>1</label>
    </ligand>
</feature>
<proteinExistence type="inferred from homology"/>
<dbReference type="GO" id="GO:0004601">
    <property type="term" value="F:peroxidase activity"/>
    <property type="evidence" value="ECO:0000318"/>
    <property type="project" value="GO_Central"/>
</dbReference>
<evidence type="ECO:0000256" key="17">
    <source>
        <dbReference type="PIRSR" id="PIRSR600823-3"/>
    </source>
</evidence>
<dbReference type="PANTHER" id="PTHR31517:SF48">
    <property type="entry name" value="PEROXIDASE 16-RELATED"/>
    <property type="match status" value="1"/>
</dbReference>
<dbReference type="InterPro" id="IPR000823">
    <property type="entry name" value="Peroxidase_pln"/>
</dbReference>
<protein>
    <recommendedName>
        <fullName evidence="5 20">Peroxidase</fullName>
        <ecNumber evidence="5 20">1.11.1.7</ecNumber>
    </recommendedName>
</protein>
<dbReference type="PANTHER" id="PTHR31517">
    <property type="match status" value="1"/>
</dbReference>
<reference evidence="24" key="3">
    <citation type="submission" date="2015-04" db="UniProtKB">
        <authorList>
            <consortium name="EnsemblPlants"/>
        </authorList>
    </citation>
    <scope>IDENTIFICATION</scope>
    <source>
        <strain evidence="24">cv. Jemalong A17</strain>
    </source>
</reference>
<dbReference type="HOGENOM" id="CLU_010543_0_3_1"/>
<feature type="active site" description="Proton acceptor" evidence="15">
    <location>
        <position position="76"/>
    </location>
</feature>
<feature type="binding site" description="axial binding residue" evidence="17">
    <location>
        <position position="203"/>
    </location>
    <ligand>
        <name>heme b</name>
        <dbReference type="ChEBI" id="CHEBI:60344"/>
    </ligand>
    <ligandPart>
        <name>Fe</name>
        <dbReference type="ChEBI" id="CHEBI:18248"/>
    </ligandPart>
</feature>
<evidence type="ECO:0000256" key="3">
    <source>
        <dbReference type="ARBA" id="ARBA00004613"/>
    </source>
</evidence>
<evidence type="ECO:0000256" key="19">
    <source>
        <dbReference type="PIRSR" id="PIRSR600823-5"/>
    </source>
</evidence>
<feature type="domain" description="Plant heme peroxidase family profile" evidence="21">
    <location>
        <begin position="35"/>
        <end position="328"/>
    </location>
</feature>
<dbReference type="FunFam" id="1.10.420.10:FF:000006">
    <property type="entry name" value="Peroxidase"/>
    <property type="match status" value="1"/>
</dbReference>
<dbReference type="EC" id="1.11.1.7" evidence="5 20"/>
<reference evidence="22 25" key="1">
    <citation type="journal article" date="2011" name="Nature">
        <title>The Medicago genome provides insight into the evolution of rhizobial symbioses.</title>
        <authorList>
            <person name="Young N.D."/>
            <person name="Debelle F."/>
            <person name="Oldroyd G.E."/>
            <person name="Geurts R."/>
            <person name="Cannon S.B."/>
            <person name="Udvardi M.K."/>
            <person name="Benedito V.A."/>
            <person name="Mayer K.F."/>
            <person name="Gouzy J."/>
            <person name="Schoof H."/>
            <person name="Van de Peer Y."/>
            <person name="Proost S."/>
            <person name="Cook D.R."/>
            <person name="Meyers B.C."/>
            <person name="Spannagl M."/>
            <person name="Cheung F."/>
            <person name="De Mita S."/>
            <person name="Krishnakumar V."/>
            <person name="Gundlach H."/>
            <person name="Zhou S."/>
            <person name="Mudge J."/>
            <person name="Bharti A.K."/>
            <person name="Murray J.D."/>
            <person name="Naoumkina M.A."/>
            <person name="Rosen B."/>
            <person name="Silverstein K.A."/>
            <person name="Tang H."/>
            <person name="Rombauts S."/>
            <person name="Zhao P.X."/>
            <person name="Zhou P."/>
            <person name="Barbe V."/>
            <person name="Bardou P."/>
            <person name="Bechner M."/>
            <person name="Bellec A."/>
            <person name="Berger A."/>
            <person name="Berges H."/>
            <person name="Bidwell S."/>
            <person name="Bisseling T."/>
            <person name="Choisne N."/>
            <person name="Couloux A."/>
            <person name="Denny R."/>
            <person name="Deshpande S."/>
            <person name="Dai X."/>
            <person name="Doyle J.J."/>
            <person name="Dudez A.M."/>
            <person name="Farmer A.D."/>
            <person name="Fouteau S."/>
            <person name="Franken C."/>
            <person name="Gibelin C."/>
            <person name="Gish J."/>
            <person name="Goldstein S."/>
            <person name="Gonzalez A.J."/>
            <person name="Green P.J."/>
            <person name="Hallab A."/>
            <person name="Hartog M."/>
            <person name="Hua A."/>
            <person name="Humphray S.J."/>
            <person name="Jeong D.H."/>
            <person name="Jing Y."/>
            <person name="Jocker A."/>
            <person name="Kenton S.M."/>
            <person name="Kim D.J."/>
            <person name="Klee K."/>
            <person name="Lai H."/>
            <person name="Lang C."/>
            <person name="Lin S."/>
            <person name="Macmil S.L."/>
            <person name="Magdelenat G."/>
            <person name="Matthews L."/>
            <person name="McCorrison J."/>
            <person name="Monaghan E.L."/>
            <person name="Mun J.H."/>
            <person name="Najar F.Z."/>
            <person name="Nicholson C."/>
            <person name="Noirot C."/>
            <person name="O'Bleness M."/>
            <person name="Paule C.R."/>
            <person name="Poulain J."/>
            <person name="Prion F."/>
            <person name="Qin B."/>
            <person name="Qu C."/>
            <person name="Retzel E.F."/>
            <person name="Riddle C."/>
            <person name="Sallet E."/>
            <person name="Samain S."/>
            <person name="Samson N."/>
            <person name="Sanders I."/>
            <person name="Saurat O."/>
            <person name="Scarpelli C."/>
            <person name="Schiex T."/>
            <person name="Segurens B."/>
            <person name="Severin A.J."/>
            <person name="Sherrier D.J."/>
            <person name="Shi R."/>
            <person name="Sims S."/>
            <person name="Singer S.R."/>
            <person name="Sinharoy S."/>
            <person name="Sterck L."/>
            <person name="Viollet A."/>
            <person name="Wang B.B."/>
            <person name="Wang K."/>
            <person name="Wang M."/>
            <person name="Wang X."/>
            <person name="Warfsmann J."/>
            <person name="Weissenbach J."/>
            <person name="White D.D."/>
            <person name="White J.D."/>
            <person name="Wiley G.B."/>
            <person name="Wincker P."/>
            <person name="Xing Y."/>
            <person name="Yang L."/>
            <person name="Yao Z."/>
            <person name="Ying F."/>
            <person name="Zhai J."/>
            <person name="Zhou L."/>
            <person name="Zuber A."/>
            <person name="Denarie J."/>
            <person name="Dixon R.A."/>
            <person name="May G.D."/>
            <person name="Schwartz D.C."/>
            <person name="Rogers J."/>
            <person name="Quetier F."/>
            <person name="Town C.D."/>
            <person name="Roe B.A."/>
        </authorList>
    </citation>
    <scope>NUCLEOTIDE SEQUENCE [LARGE SCALE GENOMIC DNA]</scope>
    <source>
        <strain evidence="22">A17</strain>
        <strain evidence="24 25">cv. Jemalong A17</strain>
    </source>
</reference>
<comment type="cofactor">
    <cofactor evidence="17 20">
        <name>Ca(2+)</name>
        <dbReference type="ChEBI" id="CHEBI:29108"/>
    </cofactor>
    <text evidence="17 20">Binds 2 calcium ions per subunit.</text>
</comment>
<evidence type="ECO:0000256" key="2">
    <source>
        <dbReference type="ARBA" id="ARBA00002322"/>
    </source>
</evidence>
<dbReference type="PROSITE" id="PS50873">
    <property type="entry name" value="PEROXIDASE_4"/>
    <property type="match status" value="1"/>
</dbReference>
<dbReference type="EnsemblPlants" id="KEH26066">
    <property type="protein sequence ID" value="KEH26066"/>
    <property type="gene ID" value="MTR_6g043460"/>
</dbReference>
<evidence type="ECO:0000256" key="1">
    <source>
        <dbReference type="ARBA" id="ARBA00000189"/>
    </source>
</evidence>
<dbReference type="GO" id="GO:0006950">
    <property type="term" value="P:response to stress"/>
    <property type="evidence" value="ECO:0000318"/>
    <property type="project" value="GO_Central"/>
</dbReference>
<evidence type="ECO:0000313" key="26">
    <source>
        <dbReference type="Proteomes" id="UP000265566"/>
    </source>
</evidence>
<dbReference type="SUPFAM" id="SSF48113">
    <property type="entry name" value="Heme-dependent peroxidases"/>
    <property type="match status" value="1"/>
</dbReference>
<evidence type="ECO:0000256" key="14">
    <source>
        <dbReference type="ARBA" id="ARBA00023180"/>
    </source>
</evidence>
<dbReference type="PROSITE" id="PS00436">
    <property type="entry name" value="PEROXIDASE_2"/>
    <property type="match status" value="1"/>
</dbReference>
<evidence type="ECO:0000313" key="23">
    <source>
        <dbReference type="EMBL" id="RHN51316.1"/>
    </source>
</evidence>
<feature type="binding site" evidence="17">
    <location>
        <position position="82"/>
    </location>
    <ligand>
        <name>Ca(2+)</name>
        <dbReference type="ChEBI" id="CHEBI:29108"/>
        <label>1</label>
    </ligand>
</feature>
<keyword evidence="20" id="KW-0964">Secreted</keyword>
<reference evidence="23" key="5">
    <citation type="journal article" date="2018" name="Nat. Plants">
        <title>Whole-genome landscape of Medicago truncatula symbiotic genes.</title>
        <authorList>
            <person name="Pecrix Y."/>
            <person name="Gamas P."/>
            <person name="Carrere S."/>
        </authorList>
    </citation>
    <scope>NUCLEOTIDE SEQUENCE</scope>
    <source>
        <tissue evidence="23">Leaves</tissue>
    </source>
</reference>
<keyword evidence="20" id="KW-0376">Hydrogen peroxide</keyword>
<name>A0A072U9H8_MEDTR</name>
<comment type="similarity">
    <text evidence="4">Belongs to the peroxidase family. Ascorbate peroxidase subfamily.</text>
</comment>
<feature type="binding site" evidence="17">
    <location>
        <position position="77"/>
    </location>
    <ligand>
        <name>Ca(2+)</name>
        <dbReference type="ChEBI" id="CHEBI:29108"/>
        <label>1</label>
    </ligand>
</feature>
<evidence type="ECO:0000256" key="16">
    <source>
        <dbReference type="PIRSR" id="PIRSR600823-2"/>
    </source>
</evidence>
<dbReference type="GO" id="GO:0020037">
    <property type="term" value="F:heme binding"/>
    <property type="evidence" value="ECO:0007669"/>
    <property type="project" value="UniProtKB-UniRule"/>
</dbReference>
<feature type="binding site" evidence="17">
    <location>
        <position position="248"/>
    </location>
    <ligand>
        <name>Ca(2+)</name>
        <dbReference type="ChEBI" id="CHEBI:29108"/>
        <label>2</label>
    </ligand>
</feature>
<keyword evidence="11 20" id="KW-0560">Oxidoreductase</keyword>
<evidence type="ECO:0000313" key="24">
    <source>
        <dbReference type="EnsemblPlants" id="KEH26066"/>
    </source>
</evidence>
<dbReference type="InterPro" id="IPR002016">
    <property type="entry name" value="Haem_peroxidase"/>
</dbReference>
<dbReference type="STRING" id="3880.A0A072U9H8"/>
<dbReference type="InterPro" id="IPR019794">
    <property type="entry name" value="Peroxidases_AS"/>
</dbReference>
<feature type="binding site" evidence="17">
    <location>
        <position position="204"/>
    </location>
    <ligand>
        <name>Ca(2+)</name>
        <dbReference type="ChEBI" id="CHEBI:29108"/>
        <label>2</label>
    </ligand>
</feature>
<dbReference type="OrthoDB" id="2113341at2759"/>
<dbReference type="GO" id="GO:0042744">
    <property type="term" value="P:hydrogen peroxide catabolic process"/>
    <property type="evidence" value="ECO:0007669"/>
    <property type="project" value="UniProtKB-KW"/>
</dbReference>
<feature type="disulfide bond" evidence="19">
    <location>
        <begin position="78"/>
        <end position="83"/>
    </location>
</feature>
<keyword evidence="10 17" id="KW-0106">Calcium</keyword>
<feature type="chain" id="PRO_5014483307" description="Peroxidase" evidence="20">
    <location>
        <begin position="25"/>
        <end position="348"/>
    </location>
</feature>
<evidence type="ECO:0000256" key="20">
    <source>
        <dbReference type="RuleBase" id="RU362060"/>
    </source>
</evidence>
<feature type="binding site" evidence="17">
    <location>
        <position position="84"/>
    </location>
    <ligand>
        <name>Ca(2+)</name>
        <dbReference type="ChEBI" id="CHEBI:29108"/>
        <label>1</label>
    </ligand>
</feature>
<keyword evidence="6 20" id="KW-0575">Peroxidase</keyword>
<evidence type="ECO:0000313" key="22">
    <source>
        <dbReference type="EMBL" id="KEH26066.1"/>
    </source>
</evidence>
<keyword evidence="12 17" id="KW-0408">Iron</keyword>
<evidence type="ECO:0000256" key="8">
    <source>
        <dbReference type="ARBA" id="ARBA00022723"/>
    </source>
</evidence>
<dbReference type="GO" id="GO:0005576">
    <property type="term" value="C:extracellular region"/>
    <property type="evidence" value="ECO:0007669"/>
    <property type="project" value="UniProtKB-SubCell"/>
</dbReference>
<dbReference type="Gramene" id="rna35738">
    <property type="protein sequence ID" value="RHN51316.1"/>
    <property type="gene ID" value="gene35738"/>
</dbReference>
<evidence type="ECO:0000256" key="15">
    <source>
        <dbReference type="PIRSR" id="PIRSR600823-1"/>
    </source>
</evidence>
<reference evidence="22 25" key="2">
    <citation type="journal article" date="2014" name="BMC Genomics">
        <title>An improved genome release (version Mt4.0) for the model legume Medicago truncatula.</title>
        <authorList>
            <person name="Tang H."/>
            <person name="Krishnakumar V."/>
            <person name="Bidwell S."/>
            <person name="Rosen B."/>
            <person name="Chan A."/>
            <person name="Zhou S."/>
            <person name="Gentzbittel L."/>
            <person name="Childs K.L."/>
            <person name="Yandell M."/>
            <person name="Gundlach H."/>
            <person name="Mayer K.F."/>
            <person name="Schwartz D.C."/>
            <person name="Town C.D."/>
        </authorList>
    </citation>
    <scope>GENOME REANNOTATION</scope>
    <source>
        <strain evidence="22">A17</strain>
        <strain evidence="24 25">cv. Jemalong A17</strain>
    </source>
</reference>
<comment type="cofactor">
    <cofactor evidence="17 20">
        <name>heme b</name>
        <dbReference type="ChEBI" id="CHEBI:60344"/>
    </cofactor>
    <text evidence="17 20">Binds 1 heme b (iron(II)-protoporphyrin IX) group per subunit.</text>
</comment>
<organism evidence="22 25">
    <name type="scientific">Medicago truncatula</name>
    <name type="common">Barrel medic</name>
    <name type="synonym">Medicago tribuloides</name>
    <dbReference type="NCBI Taxonomy" id="3880"/>
    <lineage>
        <taxon>Eukaryota</taxon>
        <taxon>Viridiplantae</taxon>
        <taxon>Streptophyta</taxon>
        <taxon>Embryophyta</taxon>
        <taxon>Tracheophyta</taxon>
        <taxon>Spermatophyta</taxon>
        <taxon>Magnoliopsida</taxon>
        <taxon>eudicotyledons</taxon>
        <taxon>Gunneridae</taxon>
        <taxon>Pentapetalae</taxon>
        <taxon>rosids</taxon>
        <taxon>fabids</taxon>
        <taxon>Fabales</taxon>
        <taxon>Fabaceae</taxon>
        <taxon>Papilionoideae</taxon>
        <taxon>50 kb inversion clade</taxon>
        <taxon>NPAAA clade</taxon>
        <taxon>Hologalegina</taxon>
        <taxon>IRL clade</taxon>
        <taxon>Trifolieae</taxon>
        <taxon>Medicago</taxon>
    </lineage>
</organism>